<keyword evidence="4" id="KW-0575">Peroxidase</keyword>
<dbReference type="GO" id="GO:0045454">
    <property type="term" value="P:cell redox homeostasis"/>
    <property type="evidence" value="ECO:0007669"/>
    <property type="project" value="TreeGrafter"/>
</dbReference>
<evidence type="ECO:0000256" key="10">
    <source>
        <dbReference type="ARBA" id="ARBA00038489"/>
    </source>
</evidence>
<sequence>MSLSPCPTLALAGTGNVVFDTANLSNQRFVLFFYPKDSTPGCTTETSDFRDLYPQFLAANCAIFGLSRDSLKSHENFKAKLALPFELISDPDEIACEAFGVMKLKNMYGKQVRGIERSTFVIQNGIIIQEWRGVKVPNHAAQVLAFVQSLPTT</sequence>
<evidence type="ECO:0000256" key="7">
    <source>
        <dbReference type="ARBA" id="ARBA00023157"/>
    </source>
</evidence>
<evidence type="ECO:0000256" key="11">
    <source>
        <dbReference type="ARBA" id="ARBA00042639"/>
    </source>
</evidence>
<evidence type="ECO:0000256" key="12">
    <source>
        <dbReference type="ARBA" id="ARBA00049091"/>
    </source>
</evidence>
<dbReference type="GO" id="GO:0034599">
    <property type="term" value="P:cellular response to oxidative stress"/>
    <property type="evidence" value="ECO:0007669"/>
    <property type="project" value="TreeGrafter"/>
</dbReference>
<name>A0A6M8SRT3_9NEIS</name>
<dbReference type="GO" id="GO:0008379">
    <property type="term" value="F:thioredoxin peroxidase activity"/>
    <property type="evidence" value="ECO:0007669"/>
    <property type="project" value="TreeGrafter"/>
</dbReference>
<dbReference type="InterPro" id="IPR013766">
    <property type="entry name" value="Thioredoxin_domain"/>
</dbReference>
<evidence type="ECO:0000256" key="2">
    <source>
        <dbReference type="ARBA" id="ARBA00011245"/>
    </source>
</evidence>
<gene>
    <name evidence="14" type="ORF">HQN60_12080</name>
</gene>
<evidence type="ECO:0000313" key="14">
    <source>
        <dbReference type="EMBL" id="QKJ67381.1"/>
    </source>
</evidence>
<feature type="domain" description="Thioredoxin" evidence="13">
    <location>
        <begin position="1"/>
        <end position="152"/>
    </location>
</feature>
<dbReference type="InterPro" id="IPR000866">
    <property type="entry name" value="AhpC/TSA"/>
</dbReference>
<proteinExistence type="inferred from homology"/>
<dbReference type="Gene3D" id="3.40.30.10">
    <property type="entry name" value="Glutaredoxin"/>
    <property type="match status" value="1"/>
</dbReference>
<evidence type="ECO:0000256" key="3">
    <source>
        <dbReference type="ARBA" id="ARBA00013017"/>
    </source>
</evidence>
<dbReference type="PROSITE" id="PS51352">
    <property type="entry name" value="THIOREDOXIN_2"/>
    <property type="match status" value="1"/>
</dbReference>
<evidence type="ECO:0000256" key="1">
    <source>
        <dbReference type="ARBA" id="ARBA00003330"/>
    </source>
</evidence>
<keyword evidence="15" id="KW-1185">Reference proteome</keyword>
<organism evidence="14 15">
    <name type="scientific">Deefgea piscis</name>
    <dbReference type="NCBI Taxonomy" id="2739061"/>
    <lineage>
        <taxon>Bacteria</taxon>
        <taxon>Pseudomonadati</taxon>
        <taxon>Pseudomonadota</taxon>
        <taxon>Betaproteobacteria</taxon>
        <taxon>Neisseriales</taxon>
        <taxon>Chitinibacteraceae</taxon>
        <taxon>Deefgea</taxon>
    </lineage>
</organism>
<dbReference type="AlphaFoldDB" id="A0A6M8SRT3"/>
<dbReference type="InterPro" id="IPR050924">
    <property type="entry name" value="Peroxiredoxin_BCP/PrxQ"/>
</dbReference>
<evidence type="ECO:0000256" key="9">
    <source>
        <dbReference type="ARBA" id="ARBA00032824"/>
    </source>
</evidence>
<keyword evidence="5" id="KW-0049">Antioxidant</keyword>
<dbReference type="PANTHER" id="PTHR42801">
    <property type="entry name" value="THIOREDOXIN-DEPENDENT PEROXIDE REDUCTASE"/>
    <property type="match status" value="1"/>
</dbReference>
<dbReference type="EMBL" id="CP054143">
    <property type="protein sequence ID" value="QKJ67381.1"/>
    <property type="molecule type" value="Genomic_DNA"/>
</dbReference>
<comment type="function">
    <text evidence="1">Thiol-specific peroxidase that catalyzes the reduction of hydrogen peroxide and organic hydroperoxides to water and alcohols, respectively. Plays a role in cell protection against oxidative stress by detoxifying peroxides and as sensor of hydrogen peroxide-mediated signaling events.</text>
</comment>
<keyword evidence="8" id="KW-0676">Redox-active center</keyword>
<evidence type="ECO:0000256" key="8">
    <source>
        <dbReference type="ARBA" id="ARBA00023284"/>
    </source>
</evidence>
<dbReference type="InterPro" id="IPR036249">
    <property type="entry name" value="Thioredoxin-like_sf"/>
</dbReference>
<comment type="similarity">
    <text evidence="10">Belongs to the peroxiredoxin family. BCP/PrxQ subfamily.</text>
</comment>
<accession>A0A6M8SRT3</accession>
<dbReference type="GO" id="GO:0005737">
    <property type="term" value="C:cytoplasm"/>
    <property type="evidence" value="ECO:0007669"/>
    <property type="project" value="TreeGrafter"/>
</dbReference>
<evidence type="ECO:0000313" key="15">
    <source>
        <dbReference type="Proteomes" id="UP000504844"/>
    </source>
</evidence>
<comment type="subunit">
    <text evidence="2">Monomer.</text>
</comment>
<comment type="catalytic activity">
    <reaction evidence="12">
        <text>a hydroperoxide + [thioredoxin]-dithiol = an alcohol + [thioredoxin]-disulfide + H2O</text>
        <dbReference type="Rhea" id="RHEA:62620"/>
        <dbReference type="Rhea" id="RHEA-COMP:10698"/>
        <dbReference type="Rhea" id="RHEA-COMP:10700"/>
        <dbReference type="ChEBI" id="CHEBI:15377"/>
        <dbReference type="ChEBI" id="CHEBI:29950"/>
        <dbReference type="ChEBI" id="CHEBI:30879"/>
        <dbReference type="ChEBI" id="CHEBI:35924"/>
        <dbReference type="ChEBI" id="CHEBI:50058"/>
        <dbReference type="EC" id="1.11.1.24"/>
    </reaction>
</comment>
<dbReference type="EC" id="1.11.1.24" evidence="3"/>
<keyword evidence="7" id="KW-1015">Disulfide bond</keyword>
<evidence type="ECO:0000259" key="13">
    <source>
        <dbReference type="PROSITE" id="PS51352"/>
    </source>
</evidence>
<dbReference type="Proteomes" id="UP000504844">
    <property type="component" value="Chromosome"/>
</dbReference>
<dbReference type="RefSeq" id="WP_173533883.1">
    <property type="nucleotide sequence ID" value="NZ_CP054143.1"/>
</dbReference>
<dbReference type="FunFam" id="3.40.30.10:FF:000007">
    <property type="entry name" value="Thioredoxin-dependent thiol peroxidase"/>
    <property type="match status" value="1"/>
</dbReference>
<evidence type="ECO:0000256" key="6">
    <source>
        <dbReference type="ARBA" id="ARBA00023002"/>
    </source>
</evidence>
<evidence type="ECO:0000256" key="4">
    <source>
        <dbReference type="ARBA" id="ARBA00022559"/>
    </source>
</evidence>
<dbReference type="KEGG" id="dee:HQN60_12080"/>
<dbReference type="Pfam" id="PF00578">
    <property type="entry name" value="AhpC-TSA"/>
    <property type="match status" value="1"/>
</dbReference>
<dbReference type="SUPFAM" id="SSF52833">
    <property type="entry name" value="Thioredoxin-like"/>
    <property type="match status" value="1"/>
</dbReference>
<reference evidence="14 15" key="1">
    <citation type="submission" date="2020-05" db="EMBL/GenBank/DDBJ databases">
        <title>Complete genome sequence of Deefgea sp. D17.</title>
        <authorList>
            <person name="Bae J.-W."/>
            <person name="Han J.E."/>
        </authorList>
    </citation>
    <scope>NUCLEOTIDE SEQUENCE [LARGE SCALE GENOMIC DNA]</scope>
    <source>
        <strain evidence="14 15">D17</strain>
    </source>
</reference>
<dbReference type="CDD" id="cd03017">
    <property type="entry name" value="PRX_BCP"/>
    <property type="match status" value="1"/>
</dbReference>
<keyword evidence="6" id="KW-0560">Oxidoreductase</keyword>
<evidence type="ECO:0000256" key="5">
    <source>
        <dbReference type="ARBA" id="ARBA00022862"/>
    </source>
</evidence>
<protein>
    <recommendedName>
        <fullName evidence="3">thioredoxin-dependent peroxiredoxin</fullName>
        <ecNumber evidence="3">1.11.1.24</ecNumber>
    </recommendedName>
    <alternativeName>
        <fullName evidence="9">Thioredoxin peroxidase</fullName>
    </alternativeName>
    <alternativeName>
        <fullName evidence="11">Thioredoxin-dependent peroxiredoxin Bcp</fullName>
    </alternativeName>
</protein>
<dbReference type="PANTHER" id="PTHR42801:SF4">
    <property type="entry name" value="AHPC_TSA FAMILY PROTEIN"/>
    <property type="match status" value="1"/>
</dbReference>